<dbReference type="InterPro" id="IPR024535">
    <property type="entry name" value="RHGA/B-epi-like_pectate_lyase"/>
</dbReference>
<dbReference type="Gene3D" id="2.160.20.10">
    <property type="entry name" value="Single-stranded right-handed beta-helix, Pectin lyase-like"/>
    <property type="match status" value="2"/>
</dbReference>
<evidence type="ECO:0000256" key="2">
    <source>
        <dbReference type="ARBA" id="ARBA00022801"/>
    </source>
</evidence>
<keyword evidence="2 5" id="KW-0378">Hydrolase</keyword>
<evidence type="ECO:0000256" key="6">
    <source>
        <dbReference type="SAM" id="SignalP"/>
    </source>
</evidence>
<proteinExistence type="inferred from homology"/>
<accession>A0A9Q0S778</accession>
<dbReference type="PANTHER" id="PTHR31339:SF9">
    <property type="entry name" value="PLASMIN AND FIBRONECTIN-BINDING PROTEIN A"/>
    <property type="match status" value="1"/>
</dbReference>
<sequence length="1132" mass="125611">MIKQLTIFLYICGAALSSGLLLPSDLKPHLLKSQVLNGRPLKTGVYNENCESAPGNLLDISVENCTNIETCKVITKREYNVKIDFIPEGIASSNLTWRITNDEKILIEKRVVGDISPGLKYTVTYSFAFDSSAEGKLLPVKFQILDNPSQRVEICATSLMDVSAWHMVPEILSRIRAPTFRNEDFVITSYGAVGDGVTDNTDAFKNAIETCNAAGGGRVVVPPGKFLTGAITILSNVNLHLMEGSTILFTHDISKYPNVRSRTEGMELINYSPLIYAFEAENIGLTGNGTLDGNADCENWWPWNGRNSNLEELCNITEAHPGQAASLALLTDMVARNIPVEERVFGNGHFLRPQFVQPQRSKNVLIEGVTLKRSPMWILNPVLCENVIIRGVTIDSKGPNSDGCDPESSRDVLIENVKFNNGDDCIAIKSGRNNDGRRVNVKSENIIIQNCEFQDGHGAFTIGSEISGGARNIFCQDSSMSSPNLEQALRFKNNALRGGLIEDIYIRNIHISELYNGTSSSRGMILSIDFNYQEGSAGDHSPIVRNVDIRNVTATTANYAFYLRGFPSDRITDVWLYDCHFDNVVRANVIEFVDRLQLDNVTVNGEIFTITEEPYDCVIFSGTLIWRITATINGVEEKISEQSLGKVVLPGIEQAISFTLLFSTKYEGLTFPISFAIVDPSSQRVEICGSAQLDVSTWHMVPEILSRIGPPTFPNQDFSILDYGAVEGGEILNTEAFKQSIEACNAAGGGRVVVPSGVYLTSAIKLLSNVNLHLVEGSRILFTQNTTTYPIVHSRWEGMELMNYSPFIYAFEAENIALTGTGILDGNADCEHWWPWKGRNNNLELLCGIIEGFPIQDDDRNVLLDMVERGVPVEERVFGENHYLRPQFVQPHRSKNVLIEDITLVRSPMWILNPVQCENVIVRGVTINSTGPNSDGCDPESCKDVLIENVKFRTGDDCIAVKSGRNADGRRLGIKSENIVVQNCEFEDGHGGFTIGSEISGGAQNIFCQDCVMSSPQLEQALRFKNNAVRGALIEDIFIRNIKISELYTGTSPSRGMALSIDFYYEEGPAGNHTPIVRNIDIRNVTANKANYALYLRGFPQDHIEDIRLYDCHFDEVQHPNVIEFVDRLQFF</sequence>
<keyword evidence="3 5" id="KW-0326">Glycosidase</keyword>
<dbReference type="InterPro" id="IPR006626">
    <property type="entry name" value="PbH1"/>
</dbReference>
<feature type="non-terminal residue" evidence="8">
    <location>
        <position position="1"/>
    </location>
</feature>
<dbReference type="PROSITE" id="PS00502">
    <property type="entry name" value="POLYGALACTURONASE"/>
    <property type="match status" value="2"/>
</dbReference>
<dbReference type="PANTHER" id="PTHR31339">
    <property type="entry name" value="PECTIN LYASE-RELATED"/>
    <property type="match status" value="1"/>
</dbReference>
<feature type="domain" description="Rhamnogalacturonase A/B/Epimerase-like pectate lyase" evidence="7">
    <location>
        <begin position="187"/>
        <end position="239"/>
    </location>
</feature>
<dbReference type="InterPro" id="IPR000743">
    <property type="entry name" value="Glyco_hydro_28"/>
</dbReference>
<dbReference type="OrthoDB" id="187139at2759"/>
<evidence type="ECO:0000256" key="1">
    <source>
        <dbReference type="ARBA" id="ARBA00008834"/>
    </source>
</evidence>
<evidence type="ECO:0000259" key="7">
    <source>
        <dbReference type="Pfam" id="PF12708"/>
    </source>
</evidence>
<dbReference type="InterPro" id="IPR012334">
    <property type="entry name" value="Pectin_lyas_fold"/>
</dbReference>
<dbReference type="InterPro" id="IPR051801">
    <property type="entry name" value="GH28_Enzymes"/>
</dbReference>
<dbReference type="Pfam" id="PF12708">
    <property type="entry name" value="Pect-lyase_RHGA_epim"/>
    <property type="match status" value="1"/>
</dbReference>
<dbReference type="SUPFAM" id="SSF51126">
    <property type="entry name" value="Pectin lyase-like"/>
    <property type="match status" value="2"/>
</dbReference>
<dbReference type="GO" id="GO:0005975">
    <property type="term" value="P:carbohydrate metabolic process"/>
    <property type="evidence" value="ECO:0007669"/>
    <property type="project" value="InterPro"/>
</dbReference>
<feature type="active site" evidence="4">
    <location>
        <position position="457"/>
    </location>
</feature>
<keyword evidence="6" id="KW-0732">Signal</keyword>
<evidence type="ECO:0000256" key="3">
    <source>
        <dbReference type="ARBA" id="ARBA00023295"/>
    </source>
</evidence>
<dbReference type="AlphaFoldDB" id="A0A9Q0S778"/>
<evidence type="ECO:0000313" key="8">
    <source>
        <dbReference type="EMBL" id="KAJ6647917.1"/>
    </source>
</evidence>
<dbReference type="SMART" id="SM00710">
    <property type="entry name" value="PbH1"/>
    <property type="match status" value="9"/>
</dbReference>
<dbReference type="InterPro" id="IPR011050">
    <property type="entry name" value="Pectin_lyase_fold/virulence"/>
</dbReference>
<keyword evidence="9" id="KW-1185">Reference proteome</keyword>
<feature type="active site" evidence="4">
    <location>
        <position position="990"/>
    </location>
</feature>
<comment type="caution">
    <text evidence="8">The sequence shown here is derived from an EMBL/GenBank/DDBJ whole genome shotgun (WGS) entry which is preliminary data.</text>
</comment>
<evidence type="ECO:0000256" key="5">
    <source>
        <dbReference type="RuleBase" id="RU361169"/>
    </source>
</evidence>
<dbReference type="Pfam" id="PF00295">
    <property type="entry name" value="Glyco_hydro_28"/>
    <property type="match status" value="2"/>
</dbReference>
<reference evidence="8" key="1">
    <citation type="submission" date="2022-07" db="EMBL/GenBank/DDBJ databases">
        <authorList>
            <person name="Trinca V."/>
            <person name="Uliana J.V.C."/>
            <person name="Torres T.T."/>
            <person name="Ward R.J."/>
            <person name="Monesi N."/>
        </authorList>
    </citation>
    <scope>NUCLEOTIDE SEQUENCE</scope>
    <source>
        <strain evidence="8">HSMRA1968</strain>
        <tissue evidence="8">Whole embryos</tissue>
    </source>
</reference>
<dbReference type="EMBL" id="WJQU01000001">
    <property type="protein sequence ID" value="KAJ6647917.1"/>
    <property type="molecule type" value="Genomic_DNA"/>
</dbReference>
<dbReference type="Proteomes" id="UP001151699">
    <property type="component" value="Chromosome A"/>
</dbReference>
<feature type="signal peptide" evidence="6">
    <location>
        <begin position="1"/>
        <end position="17"/>
    </location>
</feature>
<gene>
    <name evidence="8" type="ORF">Bhyg_03141</name>
</gene>
<feature type="chain" id="PRO_5040112620" evidence="6">
    <location>
        <begin position="18"/>
        <end position="1132"/>
    </location>
</feature>
<evidence type="ECO:0000313" key="9">
    <source>
        <dbReference type="Proteomes" id="UP001151699"/>
    </source>
</evidence>
<organism evidence="8 9">
    <name type="scientific">Pseudolycoriella hygida</name>
    <dbReference type="NCBI Taxonomy" id="35572"/>
    <lineage>
        <taxon>Eukaryota</taxon>
        <taxon>Metazoa</taxon>
        <taxon>Ecdysozoa</taxon>
        <taxon>Arthropoda</taxon>
        <taxon>Hexapoda</taxon>
        <taxon>Insecta</taxon>
        <taxon>Pterygota</taxon>
        <taxon>Neoptera</taxon>
        <taxon>Endopterygota</taxon>
        <taxon>Diptera</taxon>
        <taxon>Nematocera</taxon>
        <taxon>Sciaroidea</taxon>
        <taxon>Sciaridae</taxon>
        <taxon>Pseudolycoriella</taxon>
    </lineage>
</organism>
<dbReference type="GO" id="GO:0004650">
    <property type="term" value="F:polygalacturonase activity"/>
    <property type="evidence" value="ECO:0007669"/>
    <property type="project" value="InterPro"/>
</dbReference>
<protein>
    <submittedName>
        <fullName evidence="8">Polygalacturonase</fullName>
    </submittedName>
</protein>
<evidence type="ECO:0000256" key="4">
    <source>
        <dbReference type="PROSITE-ProRule" id="PRU10052"/>
    </source>
</evidence>
<comment type="similarity">
    <text evidence="1 5">Belongs to the glycosyl hydrolase 28 family.</text>
</comment>
<name>A0A9Q0S778_9DIPT</name>